<accession>A0AAD1XQ00</accession>
<proteinExistence type="predicted"/>
<keyword evidence="2" id="KW-1185">Reference proteome</keyword>
<reference evidence="1" key="1">
    <citation type="submission" date="2023-07" db="EMBL/GenBank/DDBJ databases">
        <authorList>
            <consortium name="AG Swart"/>
            <person name="Singh M."/>
            <person name="Singh A."/>
            <person name="Seah K."/>
            <person name="Emmerich C."/>
        </authorList>
    </citation>
    <scope>NUCLEOTIDE SEQUENCE</scope>
    <source>
        <strain evidence="1">DP1</strain>
    </source>
</reference>
<comment type="caution">
    <text evidence="1">The sequence shown here is derived from an EMBL/GenBank/DDBJ whole genome shotgun (WGS) entry which is preliminary data.</text>
</comment>
<sequence length="288" mass="33696">MEDWGREENWPGEEESRRGCYDSVFERGLSGNGDQRVKVSELDWSCFGKNMILKSNLNDLVRSSSSQLNDGHKLNKIELYKMENVDRALNVSSSSCITNTRKNQISEGSEASLQTRTLCEIKNTSFSRSSKRIVSTAKPSYLNTVKETSRRKDLVAKHALRQFRKFYKEAFRTKNQDTVPRRYTKICQTKIHQHMYLTLEDIIEEEHLTDELIYYTIGVTRIKKAHQLSCCFRLKQEMKDFIDLTFKFSHNRLHKCLQSESFKILLKYYLNNSDNNDLRDLCITVTNA</sequence>
<gene>
    <name evidence="1" type="ORF">ECRASSUSDP1_LOCUS18357</name>
</gene>
<dbReference type="AlphaFoldDB" id="A0AAD1XQ00"/>
<organism evidence="1 2">
    <name type="scientific">Euplotes crassus</name>
    <dbReference type="NCBI Taxonomy" id="5936"/>
    <lineage>
        <taxon>Eukaryota</taxon>
        <taxon>Sar</taxon>
        <taxon>Alveolata</taxon>
        <taxon>Ciliophora</taxon>
        <taxon>Intramacronucleata</taxon>
        <taxon>Spirotrichea</taxon>
        <taxon>Hypotrichia</taxon>
        <taxon>Euplotida</taxon>
        <taxon>Euplotidae</taxon>
        <taxon>Moneuplotes</taxon>
    </lineage>
</organism>
<evidence type="ECO:0000313" key="2">
    <source>
        <dbReference type="Proteomes" id="UP001295684"/>
    </source>
</evidence>
<dbReference type="Proteomes" id="UP001295684">
    <property type="component" value="Unassembled WGS sequence"/>
</dbReference>
<dbReference type="EMBL" id="CAMPGE010018572">
    <property type="protein sequence ID" value="CAI2376978.1"/>
    <property type="molecule type" value="Genomic_DNA"/>
</dbReference>
<name>A0AAD1XQ00_EUPCR</name>
<evidence type="ECO:0000313" key="1">
    <source>
        <dbReference type="EMBL" id="CAI2376978.1"/>
    </source>
</evidence>
<protein>
    <submittedName>
        <fullName evidence="1">Uncharacterized protein</fullName>
    </submittedName>
</protein>